<gene>
    <name evidence="7" type="ORF">MKY91_18410</name>
</gene>
<dbReference type="Gene3D" id="3.30.450.20">
    <property type="entry name" value="PAS domain"/>
    <property type="match status" value="1"/>
</dbReference>
<dbReference type="EMBL" id="JBCITK010000001">
    <property type="protein sequence ID" value="MEN0645137.1"/>
    <property type="molecule type" value="Genomic_DNA"/>
</dbReference>
<dbReference type="PRINTS" id="PR00260">
    <property type="entry name" value="CHEMTRNSDUCR"/>
</dbReference>
<name>A0ABU9VND3_9BACI</name>
<dbReference type="InterPro" id="IPR000700">
    <property type="entry name" value="PAS-assoc_C"/>
</dbReference>
<feature type="domain" description="PAS" evidence="5">
    <location>
        <begin position="9"/>
        <end position="79"/>
    </location>
</feature>
<evidence type="ECO:0000256" key="1">
    <source>
        <dbReference type="ARBA" id="ARBA00023224"/>
    </source>
</evidence>
<dbReference type="Pfam" id="PF00015">
    <property type="entry name" value="MCPsignal"/>
    <property type="match status" value="1"/>
</dbReference>
<dbReference type="PROSITE" id="PS50111">
    <property type="entry name" value="CHEMOTAXIS_TRANSDUC_2"/>
    <property type="match status" value="1"/>
</dbReference>
<feature type="domain" description="PAC" evidence="6">
    <location>
        <begin position="80"/>
        <end position="134"/>
    </location>
</feature>
<dbReference type="InterPro" id="IPR035965">
    <property type="entry name" value="PAS-like_dom_sf"/>
</dbReference>
<dbReference type="PANTHER" id="PTHR32089:SF65">
    <property type="entry name" value="CHEMOTAXIS SIGNAL TRANSDUCTION SYSTEM METHYL ACCEPTING SENSORY TRANSDUCER"/>
    <property type="match status" value="1"/>
</dbReference>
<evidence type="ECO:0000256" key="3">
    <source>
        <dbReference type="PROSITE-ProRule" id="PRU00284"/>
    </source>
</evidence>
<evidence type="ECO:0000313" key="7">
    <source>
        <dbReference type="EMBL" id="MEN0645137.1"/>
    </source>
</evidence>
<dbReference type="InterPro" id="IPR004090">
    <property type="entry name" value="Chemotax_Me-accpt_rcpt"/>
</dbReference>
<organism evidence="7 8">
    <name type="scientific">Alkalicoccobacillus gibsonii</name>
    <dbReference type="NCBI Taxonomy" id="79881"/>
    <lineage>
        <taxon>Bacteria</taxon>
        <taxon>Bacillati</taxon>
        <taxon>Bacillota</taxon>
        <taxon>Bacilli</taxon>
        <taxon>Bacillales</taxon>
        <taxon>Bacillaceae</taxon>
        <taxon>Alkalicoccobacillus</taxon>
    </lineage>
</organism>
<dbReference type="NCBIfam" id="TIGR00229">
    <property type="entry name" value="sensory_box"/>
    <property type="match status" value="1"/>
</dbReference>
<keyword evidence="8" id="KW-1185">Reference proteome</keyword>
<reference evidence="7 8" key="1">
    <citation type="submission" date="2024-03" db="EMBL/GenBank/DDBJ databases">
        <title>Bacilli Hybrid Assemblies.</title>
        <authorList>
            <person name="Kovac J."/>
        </authorList>
    </citation>
    <scope>NUCLEOTIDE SEQUENCE [LARGE SCALE GENOMIC DNA]</scope>
    <source>
        <strain evidence="7 8">FSL R7-0666</strain>
    </source>
</reference>
<dbReference type="InterPro" id="IPR004089">
    <property type="entry name" value="MCPsignal_dom"/>
</dbReference>
<dbReference type="SMART" id="SM00283">
    <property type="entry name" value="MA"/>
    <property type="match status" value="1"/>
</dbReference>
<dbReference type="Gene3D" id="1.10.287.950">
    <property type="entry name" value="Methyl-accepting chemotaxis protein"/>
    <property type="match status" value="1"/>
</dbReference>
<dbReference type="Pfam" id="PF08448">
    <property type="entry name" value="PAS_4"/>
    <property type="match status" value="1"/>
</dbReference>
<dbReference type="InterPro" id="IPR000014">
    <property type="entry name" value="PAS"/>
</dbReference>
<evidence type="ECO:0000259" key="4">
    <source>
        <dbReference type="PROSITE" id="PS50111"/>
    </source>
</evidence>
<dbReference type="InterPro" id="IPR013656">
    <property type="entry name" value="PAS_4"/>
</dbReference>
<proteinExistence type="inferred from homology"/>
<evidence type="ECO:0000256" key="2">
    <source>
        <dbReference type="ARBA" id="ARBA00029447"/>
    </source>
</evidence>
<evidence type="ECO:0000313" key="8">
    <source>
        <dbReference type="Proteomes" id="UP001418796"/>
    </source>
</evidence>
<dbReference type="PROSITE" id="PS50113">
    <property type="entry name" value="PAC"/>
    <property type="match status" value="1"/>
</dbReference>
<sequence>MNHQPNEVSEQLVMEALEQNLAMIRFDLNRRVTYVNSLFAQTMGYTVDQMLGMQHQNLCFPEFRNNLRYEQFWRSLLSGVSFQDKIMRMSATGSKVWLEATYMPIKDERGAVVGVSKVATNITQRQETVTSFASNLQEMSERLDQRAELGINRSQHLITSIDHVASLSTQNTETLVGLQDKANAIQSIIKTIQGFASQTNLLALNAAIEAARAGQYGRGFDVVAKEVRTLSKRIEESVIEIRDSIQSMTNEVHTISEGTHQAKEYSLENQKQVHVTITDFETFSKDARELKGETKTLRDII</sequence>
<dbReference type="RefSeq" id="WP_343131737.1">
    <property type="nucleotide sequence ID" value="NZ_JBCITK010000001.1"/>
</dbReference>
<dbReference type="Proteomes" id="UP001418796">
    <property type="component" value="Unassembled WGS sequence"/>
</dbReference>
<dbReference type="CDD" id="cd00130">
    <property type="entry name" value="PAS"/>
    <property type="match status" value="1"/>
</dbReference>
<protein>
    <submittedName>
        <fullName evidence="7">Methyl-accepting chemotaxis protein</fullName>
    </submittedName>
</protein>
<comment type="similarity">
    <text evidence="2">Belongs to the methyl-accepting chemotaxis (MCP) protein family.</text>
</comment>
<keyword evidence="1 3" id="KW-0807">Transducer</keyword>
<dbReference type="SUPFAM" id="SSF55785">
    <property type="entry name" value="PYP-like sensor domain (PAS domain)"/>
    <property type="match status" value="1"/>
</dbReference>
<dbReference type="PANTHER" id="PTHR32089">
    <property type="entry name" value="METHYL-ACCEPTING CHEMOTAXIS PROTEIN MCPB"/>
    <property type="match status" value="1"/>
</dbReference>
<accession>A0ABU9VND3</accession>
<evidence type="ECO:0000259" key="5">
    <source>
        <dbReference type="PROSITE" id="PS50112"/>
    </source>
</evidence>
<evidence type="ECO:0000259" key="6">
    <source>
        <dbReference type="PROSITE" id="PS50113"/>
    </source>
</evidence>
<comment type="caution">
    <text evidence="7">The sequence shown here is derived from an EMBL/GenBank/DDBJ whole genome shotgun (WGS) entry which is preliminary data.</text>
</comment>
<dbReference type="PROSITE" id="PS50112">
    <property type="entry name" value="PAS"/>
    <property type="match status" value="1"/>
</dbReference>
<feature type="domain" description="Methyl-accepting transducer" evidence="4">
    <location>
        <begin position="115"/>
        <end position="301"/>
    </location>
</feature>
<dbReference type="SUPFAM" id="SSF58104">
    <property type="entry name" value="Methyl-accepting chemotaxis protein (MCP) signaling domain"/>
    <property type="match status" value="1"/>
</dbReference>